<accession>A0A1S3ZJ72</accession>
<dbReference type="AlphaFoldDB" id="A0A1S3ZJ72"/>
<organism evidence="1">
    <name type="scientific">Nicotiana tabacum</name>
    <name type="common">Common tobacco</name>
    <dbReference type="NCBI Taxonomy" id="4097"/>
    <lineage>
        <taxon>Eukaryota</taxon>
        <taxon>Viridiplantae</taxon>
        <taxon>Streptophyta</taxon>
        <taxon>Embryophyta</taxon>
        <taxon>Tracheophyta</taxon>
        <taxon>Spermatophyta</taxon>
        <taxon>Magnoliopsida</taxon>
        <taxon>eudicotyledons</taxon>
        <taxon>Gunneridae</taxon>
        <taxon>Pentapetalae</taxon>
        <taxon>asterids</taxon>
        <taxon>lamiids</taxon>
        <taxon>Solanales</taxon>
        <taxon>Solanaceae</taxon>
        <taxon>Nicotianoideae</taxon>
        <taxon>Nicotianeae</taxon>
        <taxon>Nicotiana</taxon>
    </lineage>
</organism>
<dbReference type="CDD" id="cd09272">
    <property type="entry name" value="RNase_HI_RT_Ty1"/>
    <property type="match status" value="1"/>
</dbReference>
<name>A0A1S3ZJ72_TOBAC</name>
<evidence type="ECO:0000313" key="1">
    <source>
        <dbReference type="RefSeq" id="XP_016464386.1"/>
    </source>
</evidence>
<dbReference type="OrthoDB" id="1296755at2759"/>
<dbReference type="STRING" id="4097.A0A1S3ZJ72"/>
<dbReference type="KEGG" id="nta:107787344"/>
<dbReference type="PANTHER" id="PTHR11439:SF446">
    <property type="entry name" value="REVERSE TRANSCRIPTASE TY1_COPIA-TYPE DOMAIN-CONTAINING PROTEIN"/>
    <property type="match status" value="1"/>
</dbReference>
<gene>
    <name evidence="1" type="primary">LOC107787344</name>
</gene>
<protein>
    <submittedName>
        <fullName evidence="1">Uncharacterized mitochondrial protein AtMg00810-like</fullName>
    </submittedName>
</protein>
<sequence>MEAAMRVVKYVKNQPGRGILLPSSNNNNITTYYDADWAACPISRKLVIGYLIKIGDSLVAWKSKKQTIVSRSTAKAEYRSIAATVAELIWLQGLMQEIGIELVPPLIEVVLLGVLDERILSASNHKKFSRGERDDLIDVGLMTN</sequence>
<dbReference type="PANTHER" id="PTHR11439">
    <property type="entry name" value="GAG-POL-RELATED RETROTRANSPOSON"/>
    <property type="match status" value="1"/>
</dbReference>
<dbReference type="PaxDb" id="4097-A0A1S3ZJ72"/>
<proteinExistence type="predicted"/>
<reference evidence="1" key="1">
    <citation type="submission" date="2025-08" db="UniProtKB">
        <authorList>
            <consortium name="RefSeq"/>
        </authorList>
    </citation>
    <scope>IDENTIFICATION</scope>
</reference>
<dbReference type="RefSeq" id="XP_016464386.1">
    <property type="nucleotide sequence ID" value="XM_016608900.1"/>
</dbReference>